<evidence type="ECO:0000256" key="1">
    <source>
        <dbReference type="SAM" id="MobiDB-lite"/>
    </source>
</evidence>
<reference evidence="4" key="1">
    <citation type="submission" date="2021-01" db="EMBL/GenBank/DDBJ databases">
        <authorList>
            <person name="Corre E."/>
            <person name="Pelletier E."/>
            <person name="Niang G."/>
            <person name="Scheremetjew M."/>
            <person name="Finn R."/>
            <person name="Kale V."/>
            <person name="Holt S."/>
            <person name="Cochrane G."/>
            <person name="Meng A."/>
            <person name="Brown T."/>
            <person name="Cohen L."/>
        </authorList>
    </citation>
    <scope>NUCLEOTIDE SEQUENCE</scope>
    <source>
        <strain evidence="4">WS</strain>
    </source>
</reference>
<sequence>MKKGWFPALKAITQSLTRSLSNLHQKQSVSHFHQHYFGRLHIIIFVAFCSSLALLMPTLSRLPNYYKLLQVPKSASVQQVKSSYYRLAKIYHPDVVASRRKKEQQDGMTEGEPSPSERMHLNSQEQQQEEGDMFKKISEAYHILKNDQLRRKYDFELKRQEDDEHQRRSVHHHHQQHQGGGKTYADFKNQYEYKHYDKRQQYEDPDHDFDYNKHHKYETKYQQYFHQRNVHTSTPFHSFRSPDGKWKQEKVSYKYDPYTNTHFYHHSKEGGSSSFREQMEEEYRNYYTMQGTYDSYHRSKNIPTIFGFKVEWFLALLAVAAIMYGLSQYTFTETYKPYSNVYDKNNRESKR</sequence>
<accession>A0A7S1KLN9</accession>
<dbReference type="InterPro" id="IPR050817">
    <property type="entry name" value="DjlA_DnaK_co-chaperone"/>
</dbReference>
<keyword evidence="2" id="KW-0472">Membrane</keyword>
<evidence type="ECO:0000256" key="2">
    <source>
        <dbReference type="SAM" id="Phobius"/>
    </source>
</evidence>
<dbReference type="PROSITE" id="PS50076">
    <property type="entry name" value="DNAJ_2"/>
    <property type="match status" value="1"/>
</dbReference>
<feature type="region of interest" description="Disordered" evidence="1">
    <location>
        <begin position="161"/>
        <end position="184"/>
    </location>
</feature>
<dbReference type="SMART" id="SM00271">
    <property type="entry name" value="DnaJ"/>
    <property type="match status" value="1"/>
</dbReference>
<dbReference type="Pfam" id="PF00226">
    <property type="entry name" value="DnaJ"/>
    <property type="match status" value="1"/>
</dbReference>
<gene>
    <name evidence="4" type="ORF">PCOS0759_LOCUS981</name>
</gene>
<organism evidence="4">
    <name type="scientific">Percolomonas cosmopolitus</name>
    <dbReference type="NCBI Taxonomy" id="63605"/>
    <lineage>
        <taxon>Eukaryota</taxon>
        <taxon>Discoba</taxon>
        <taxon>Heterolobosea</taxon>
        <taxon>Tetramitia</taxon>
        <taxon>Eutetramitia</taxon>
        <taxon>Percolomonadidae</taxon>
        <taxon>Percolomonas</taxon>
    </lineage>
</organism>
<proteinExistence type="predicted"/>
<evidence type="ECO:0000313" key="4">
    <source>
        <dbReference type="EMBL" id="CAD9077749.1"/>
    </source>
</evidence>
<dbReference type="AlphaFoldDB" id="A0A7S1KLN9"/>
<dbReference type="CDD" id="cd06257">
    <property type="entry name" value="DnaJ"/>
    <property type="match status" value="1"/>
</dbReference>
<dbReference type="EMBL" id="HBGD01001226">
    <property type="protein sequence ID" value="CAD9077749.1"/>
    <property type="molecule type" value="Transcribed_RNA"/>
</dbReference>
<keyword evidence="2" id="KW-1133">Transmembrane helix</keyword>
<feature type="region of interest" description="Disordered" evidence="1">
    <location>
        <begin position="96"/>
        <end position="130"/>
    </location>
</feature>
<dbReference type="InterPro" id="IPR036869">
    <property type="entry name" value="J_dom_sf"/>
</dbReference>
<dbReference type="InterPro" id="IPR001623">
    <property type="entry name" value="DnaJ_domain"/>
</dbReference>
<dbReference type="Gene3D" id="1.10.287.110">
    <property type="entry name" value="DnaJ domain"/>
    <property type="match status" value="1"/>
</dbReference>
<dbReference type="PRINTS" id="PR00625">
    <property type="entry name" value="JDOMAIN"/>
</dbReference>
<feature type="transmembrane region" description="Helical" evidence="2">
    <location>
        <begin position="306"/>
        <end position="326"/>
    </location>
</feature>
<dbReference type="SUPFAM" id="SSF46565">
    <property type="entry name" value="Chaperone J-domain"/>
    <property type="match status" value="1"/>
</dbReference>
<feature type="transmembrane region" description="Helical" evidence="2">
    <location>
        <begin position="40"/>
        <end position="59"/>
    </location>
</feature>
<dbReference type="PANTHER" id="PTHR24074">
    <property type="entry name" value="CO-CHAPERONE PROTEIN DJLA"/>
    <property type="match status" value="1"/>
</dbReference>
<name>A0A7S1KLN9_9EUKA</name>
<evidence type="ECO:0000259" key="3">
    <source>
        <dbReference type="PROSITE" id="PS50076"/>
    </source>
</evidence>
<keyword evidence="2" id="KW-0812">Transmembrane</keyword>
<feature type="domain" description="J" evidence="3">
    <location>
        <begin position="64"/>
        <end position="157"/>
    </location>
</feature>
<protein>
    <recommendedName>
        <fullName evidence="3">J domain-containing protein</fullName>
    </recommendedName>
</protein>